<keyword evidence="3 6" id="KW-0808">Transferase</keyword>
<dbReference type="Gene3D" id="1.20.58.80">
    <property type="entry name" value="Phosphotransferase system, lactose/cellobiose-type IIA subunit"/>
    <property type="match status" value="1"/>
</dbReference>
<dbReference type="Pfam" id="PF21702">
    <property type="entry name" value="GLGE_C"/>
    <property type="match status" value="1"/>
</dbReference>
<reference evidence="8 9" key="1">
    <citation type="submission" date="2011-11" db="EMBL/GenBank/DDBJ databases">
        <title>Complete sequence of Granulicella mallensis MP5ACTX8.</title>
        <authorList>
            <consortium name="US DOE Joint Genome Institute"/>
            <person name="Lucas S."/>
            <person name="Copeland A."/>
            <person name="Lapidus A."/>
            <person name="Cheng J.-F."/>
            <person name="Goodwin L."/>
            <person name="Pitluck S."/>
            <person name="Peters L."/>
            <person name="Lu M."/>
            <person name="Detter J.C."/>
            <person name="Han C."/>
            <person name="Tapia R."/>
            <person name="Land M."/>
            <person name="Hauser L."/>
            <person name="Kyrpides N."/>
            <person name="Ivanova N."/>
            <person name="Mikhailova N."/>
            <person name="Pagani I."/>
            <person name="Rawat S."/>
            <person name="Mannisto M."/>
            <person name="Haggblom M."/>
            <person name="Woyke T."/>
        </authorList>
    </citation>
    <scope>NUCLEOTIDE SEQUENCE [LARGE SCALE GENOMIC DNA]</scope>
    <source>
        <strain evidence="9">ATCC BAA-1857 / DSM 23137 / MP5ACTX8</strain>
    </source>
</reference>
<dbReference type="RefSeq" id="WP_014264394.1">
    <property type="nucleotide sequence ID" value="NC_016631.1"/>
</dbReference>
<keyword evidence="2 6" id="KW-0328">Glycosyltransferase</keyword>
<dbReference type="CDD" id="cd11344">
    <property type="entry name" value="AmyAc_GlgE_like"/>
    <property type="match status" value="1"/>
</dbReference>
<dbReference type="Gene3D" id="2.60.40.10">
    <property type="entry name" value="Immunoglobulins"/>
    <property type="match status" value="1"/>
</dbReference>
<dbReference type="HOGENOM" id="CLU_015798_0_0_0"/>
<dbReference type="STRING" id="682795.AciX8_1170"/>
<feature type="binding site" evidence="6">
    <location>
        <position position="323"/>
    </location>
    <ligand>
        <name>alpha-maltose 1-phosphate</name>
        <dbReference type="ChEBI" id="CHEBI:63576"/>
    </ligand>
</feature>
<dbReference type="InterPro" id="IPR049171">
    <property type="entry name" value="GLGE_C"/>
</dbReference>
<dbReference type="Proteomes" id="UP000007113">
    <property type="component" value="Chromosome"/>
</dbReference>
<protein>
    <recommendedName>
        <fullName evidence="6">Alpha-1,4-glucan:maltose-1-phosphate maltosyltransferase</fullName>
        <shortName evidence="6">GMPMT</shortName>
        <ecNumber evidence="6">2.4.99.16</ecNumber>
    </recommendedName>
    <alternativeName>
        <fullName evidence="6">(1-&gt;4)-alpha-D-glucan:maltose-1-phosphate alpha-D-maltosyltransferase</fullName>
    </alternativeName>
</protein>
<gene>
    <name evidence="6" type="primary">glgE</name>
    <name evidence="8" type="ordered locus">AciX8_1170</name>
</gene>
<feature type="active site" description="Nucleophile" evidence="6">
    <location>
        <position position="394"/>
    </location>
</feature>
<evidence type="ECO:0000259" key="7">
    <source>
        <dbReference type="SMART" id="SM00642"/>
    </source>
</evidence>
<keyword evidence="4 6" id="KW-0119">Carbohydrate metabolism</keyword>
<dbReference type="GO" id="GO:0030979">
    <property type="term" value="P:alpha-glucan biosynthetic process"/>
    <property type="evidence" value="ECO:0007669"/>
    <property type="project" value="UniProtKB-UniRule"/>
</dbReference>
<dbReference type="Pfam" id="PF11896">
    <property type="entry name" value="GlgE_dom_N_S"/>
    <property type="match status" value="1"/>
</dbReference>
<dbReference type="EMBL" id="CP003130">
    <property type="protein sequence ID" value="AEU35514.1"/>
    <property type="molecule type" value="Genomic_DNA"/>
</dbReference>
<dbReference type="SMART" id="SM00642">
    <property type="entry name" value="Aamy"/>
    <property type="match status" value="1"/>
</dbReference>
<proteinExistence type="inferred from homology"/>
<feature type="binding site" evidence="6">
    <location>
        <begin position="541"/>
        <end position="542"/>
    </location>
    <ligand>
        <name>alpha-maltose 1-phosphate</name>
        <dbReference type="ChEBI" id="CHEBI:63576"/>
    </ligand>
</feature>
<dbReference type="InterPro" id="IPR017853">
    <property type="entry name" value="GH"/>
</dbReference>
<dbReference type="eggNOG" id="COG0366">
    <property type="taxonomic scope" value="Bacteria"/>
</dbReference>
<dbReference type="SUPFAM" id="SSF51445">
    <property type="entry name" value="(Trans)glycosidases"/>
    <property type="match status" value="1"/>
</dbReference>
<dbReference type="InterPro" id="IPR021828">
    <property type="entry name" value="GlgE_dom_N/S"/>
</dbReference>
<keyword evidence="9" id="KW-1185">Reference proteome</keyword>
<dbReference type="GO" id="GO:0016758">
    <property type="term" value="F:hexosyltransferase activity"/>
    <property type="evidence" value="ECO:0007669"/>
    <property type="project" value="UniProtKB-UniRule"/>
</dbReference>
<dbReference type="OrthoDB" id="9805159at2"/>
<comment type="catalytic activity">
    <reaction evidence="5 6">
        <text>alpha-maltose 1-phosphate + [(1-&gt;4)-alpha-D-glucosyl](n) = [(1-&gt;4)-alpha-D-glucosyl](n+2) + phosphate</text>
        <dbReference type="Rhea" id="RHEA:42692"/>
        <dbReference type="Rhea" id="RHEA-COMP:9584"/>
        <dbReference type="Rhea" id="RHEA-COMP:10183"/>
        <dbReference type="ChEBI" id="CHEBI:15444"/>
        <dbReference type="ChEBI" id="CHEBI:43474"/>
        <dbReference type="ChEBI" id="CHEBI:63576"/>
        <dbReference type="EC" id="2.4.99.16"/>
    </reaction>
</comment>
<comment type="function">
    <text evidence="6">Maltosyltransferase that uses maltose 1-phosphate (M1P) as the sugar donor to elongate linear or branched alpha-(1-&gt;4)-glucans. Is involved in a branched alpha-glucan biosynthetic pathway from trehalose, together with TreS, Mak and GlgB.</text>
</comment>
<dbReference type="PANTHER" id="PTHR47786:SF2">
    <property type="entry name" value="GLYCOSYL HYDROLASE FAMILY 13 CATALYTIC DOMAIN-CONTAINING PROTEIN"/>
    <property type="match status" value="1"/>
</dbReference>
<evidence type="ECO:0000313" key="8">
    <source>
        <dbReference type="EMBL" id="AEU35514.1"/>
    </source>
</evidence>
<accession>G8NWY6</accession>
<evidence type="ECO:0000256" key="6">
    <source>
        <dbReference type="HAMAP-Rule" id="MF_02124"/>
    </source>
</evidence>
<dbReference type="HAMAP" id="MF_02124">
    <property type="entry name" value="GlgE"/>
    <property type="match status" value="1"/>
</dbReference>
<comment type="similarity">
    <text evidence="6">Belongs to the glycosyl hydrolase 13 family. GlgE subfamily.</text>
</comment>
<dbReference type="Gene3D" id="2.60.40.1180">
    <property type="entry name" value="Golgi alpha-mannosidase II"/>
    <property type="match status" value="1"/>
</dbReference>
<organism evidence="8 9">
    <name type="scientific">Granulicella mallensis (strain ATCC BAA-1857 / DSM 23137 / MP5ACTX8)</name>
    <dbReference type="NCBI Taxonomy" id="682795"/>
    <lineage>
        <taxon>Bacteria</taxon>
        <taxon>Pseudomonadati</taxon>
        <taxon>Acidobacteriota</taxon>
        <taxon>Terriglobia</taxon>
        <taxon>Terriglobales</taxon>
        <taxon>Acidobacteriaceae</taxon>
        <taxon>Granulicella</taxon>
    </lineage>
</organism>
<dbReference type="EC" id="2.4.99.16" evidence="6"/>
<dbReference type="InterPro" id="IPR006047">
    <property type="entry name" value="GH13_cat_dom"/>
</dbReference>
<evidence type="ECO:0000313" key="9">
    <source>
        <dbReference type="Proteomes" id="UP000007113"/>
    </source>
</evidence>
<dbReference type="PANTHER" id="PTHR47786">
    <property type="entry name" value="ALPHA-1,4-GLUCAN:MALTOSE-1-PHOSPHATE MALTOSYLTRANSFERASE"/>
    <property type="match status" value="1"/>
</dbReference>
<dbReference type="Gene3D" id="3.20.20.80">
    <property type="entry name" value="Glycosidases"/>
    <property type="match status" value="1"/>
</dbReference>
<evidence type="ECO:0000256" key="4">
    <source>
        <dbReference type="ARBA" id="ARBA00023277"/>
    </source>
</evidence>
<evidence type="ECO:0000256" key="2">
    <source>
        <dbReference type="ARBA" id="ARBA00022676"/>
    </source>
</evidence>
<dbReference type="InterPro" id="IPR026585">
    <property type="entry name" value="GlgE"/>
</dbReference>
<feature type="binding site" evidence="6">
    <location>
        <position position="263"/>
    </location>
    <ligand>
        <name>alpha-maltose 1-phosphate</name>
        <dbReference type="ChEBI" id="CHEBI:63576"/>
    </ligand>
</feature>
<feature type="binding site" evidence="6">
    <location>
        <position position="395"/>
    </location>
    <ligand>
        <name>alpha-maltose 1-phosphate</name>
        <dbReference type="ChEBI" id="CHEBI:63576"/>
    </ligand>
</feature>
<dbReference type="GO" id="GO:0004553">
    <property type="term" value="F:hydrolase activity, hydrolyzing O-glycosyl compounds"/>
    <property type="evidence" value="ECO:0007669"/>
    <property type="project" value="InterPro"/>
</dbReference>
<feature type="site" description="Transition state stabilizer" evidence="6">
    <location>
        <position position="481"/>
    </location>
</feature>
<dbReference type="AlphaFoldDB" id="G8NWY6"/>
<dbReference type="KEGG" id="gma:AciX8_1170"/>
<feature type="active site" description="Proton donor" evidence="6">
    <location>
        <position position="423"/>
    </location>
</feature>
<feature type="domain" description="Glycosyl hydrolase family 13 catalytic" evidence="7">
    <location>
        <begin position="211"/>
        <end position="566"/>
    </location>
</feature>
<evidence type="ECO:0000256" key="5">
    <source>
        <dbReference type="ARBA" id="ARBA00048735"/>
    </source>
</evidence>
<dbReference type="InterPro" id="IPR013780">
    <property type="entry name" value="Glyco_hydro_b"/>
</dbReference>
<evidence type="ECO:0000256" key="1">
    <source>
        <dbReference type="ARBA" id="ARBA00011738"/>
    </source>
</evidence>
<dbReference type="InterPro" id="IPR013783">
    <property type="entry name" value="Ig-like_fold"/>
</dbReference>
<comment type="subunit">
    <text evidence="1 6">Homodimer.</text>
</comment>
<evidence type="ECO:0000256" key="3">
    <source>
        <dbReference type="ARBA" id="ARBA00022679"/>
    </source>
</evidence>
<feature type="binding site" evidence="6">
    <location>
        <position position="358"/>
    </location>
    <ligand>
        <name>alpha-maltose 1-phosphate</name>
        <dbReference type="ChEBI" id="CHEBI:63576"/>
    </ligand>
</feature>
<sequence length="670" mass="75305">MKPSEGRRRIVIEEIQPQVDAGRYPAKRVVGDLVEVTAAIFGDGHDHVAARLLYRHSSQRKWSSVPFSELSNDLWTATFSVDKLGPWNFTVEAWVDHFDTWVHDLGKRLAAQPDPKEPTQQTAPQDIPLALRIGANHLDAASSRAKGADAKALKLAAGQLRALAEANLPFYESPITAELEALAAKYPDLSFATKYPVELPLWVDRERARFSSWYELFPRSASPVAGRHGTLKDVEARLPEIAAMGFDVVYMPPIHPIGVAYRKGKNNSVTAEPGEEGSPWAIGAAEGGHTEIHPKLGTLADFDDLVKAAQAQSMELALDIAFQCSPDHPWVKQHPAWFVHRPDGTIQYAENPPKKYQDIYPLNFESSDWRGLWDALFGVFKFWVDRGVRVFRVDNPHTKALPFWEWCIAEVQAVAPDALFLAEAFTRPHVMYSLAKSGFTQSYTYFTWRTDKPGLQSYFEELTKPPVSDFFRPNVWPNTPDILHEQLQTGGRPMFMQRVILAATLSANYGIYGPAYELCEGRPAKPSPGKTGSEEYLDSEKYQIREWDRSSPLSIAPLITQLNKIRDASPALQRNESLHFHSCPNPNLLCYSKSTPDFSDTILVAVNLDPLNEQAGIIDLALDKLGLPWQGNFEVEDLLTGARYQWHDQWNYVALNPSVMPAHVFRIVRP</sequence>
<name>G8NWY6_GRAMM</name>